<dbReference type="SUPFAM" id="SSF52172">
    <property type="entry name" value="CheY-like"/>
    <property type="match status" value="1"/>
</dbReference>
<proteinExistence type="predicted"/>
<dbReference type="InterPro" id="IPR000700">
    <property type="entry name" value="PAS-assoc_C"/>
</dbReference>
<feature type="domain" description="Response regulatory" evidence="6">
    <location>
        <begin position="519"/>
        <end position="644"/>
    </location>
</feature>
<dbReference type="Gene3D" id="3.40.50.2300">
    <property type="match status" value="1"/>
</dbReference>
<dbReference type="InterPro" id="IPR003661">
    <property type="entry name" value="HisK_dim/P_dom"/>
</dbReference>
<dbReference type="InterPro" id="IPR036890">
    <property type="entry name" value="HATPase_C_sf"/>
</dbReference>
<dbReference type="Gene3D" id="3.30.565.10">
    <property type="entry name" value="Histidine kinase-like ATPase, C-terminal domain"/>
    <property type="match status" value="1"/>
</dbReference>
<dbReference type="PROSITE" id="PS50110">
    <property type="entry name" value="RESPONSE_REGULATORY"/>
    <property type="match status" value="1"/>
</dbReference>
<comment type="caution">
    <text evidence="8">The sequence shown here is derived from an EMBL/GenBank/DDBJ whole genome shotgun (WGS) entry which is preliminary data.</text>
</comment>
<evidence type="ECO:0000256" key="3">
    <source>
        <dbReference type="PROSITE-ProRule" id="PRU00169"/>
    </source>
</evidence>
<dbReference type="CDD" id="cd17546">
    <property type="entry name" value="REC_hyHK_CKI1_RcsC-like"/>
    <property type="match status" value="1"/>
</dbReference>
<evidence type="ECO:0000259" key="6">
    <source>
        <dbReference type="PROSITE" id="PS50110"/>
    </source>
</evidence>
<gene>
    <name evidence="8" type="ORF">SCF082_LOCUS23271</name>
</gene>
<dbReference type="EMBL" id="CAXAMM010016793">
    <property type="protein sequence ID" value="CAK9039842.1"/>
    <property type="molecule type" value="Genomic_DNA"/>
</dbReference>
<keyword evidence="1 3" id="KW-0597">Phosphoprotein</keyword>
<dbReference type="PRINTS" id="PR00344">
    <property type="entry name" value="BCTRLSENSOR"/>
</dbReference>
<dbReference type="SMART" id="SM00388">
    <property type="entry name" value="HisKA"/>
    <property type="match status" value="1"/>
</dbReference>
<dbReference type="CDD" id="cd00082">
    <property type="entry name" value="HisKA"/>
    <property type="match status" value="1"/>
</dbReference>
<dbReference type="Pfam" id="PF02518">
    <property type="entry name" value="HATPase_c"/>
    <property type="match status" value="1"/>
</dbReference>
<evidence type="ECO:0000313" key="8">
    <source>
        <dbReference type="EMBL" id="CAK9039842.1"/>
    </source>
</evidence>
<evidence type="ECO:0000256" key="1">
    <source>
        <dbReference type="ARBA" id="ARBA00022553"/>
    </source>
</evidence>
<dbReference type="Pfam" id="PF08447">
    <property type="entry name" value="PAS_3"/>
    <property type="match status" value="2"/>
</dbReference>
<dbReference type="InterPro" id="IPR004358">
    <property type="entry name" value="Sig_transdc_His_kin-like_C"/>
</dbReference>
<dbReference type="PANTHER" id="PTHR45339">
    <property type="entry name" value="HYBRID SIGNAL TRANSDUCTION HISTIDINE KINASE J"/>
    <property type="match status" value="1"/>
</dbReference>
<keyword evidence="8" id="KW-0418">Kinase</keyword>
<dbReference type="Gene3D" id="3.30.450.20">
    <property type="entry name" value="PAS domain"/>
    <property type="match status" value="2"/>
</dbReference>
<dbReference type="InterPro" id="IPR000014">
    <property type="entry name" value="PAS"/>
</dbReference>
<dbReference type="InterPro" id="IPR013655">
    <property type="entry name" value="PAS_fold_3"/>
</dbReference>
<dbReference type="InterPro" id="IPR001789">
    <property type="entry name" value="Sig_transdc_resp-reg_receiver"/>
</dbReference>
<dbReference type="GO" id="GO:0016301">
    <property type="term" value="F:kinase activity"/>
    <property type="evidence" value="ECO:0007669"/>
    <property type="project" value="UniProtKB-KW"/>
</dbReference>
<accession>A0ABP0LMB5</accession>
<evidence type="ECO:0000256" key="4">
    <source>
        <dbReference type="SAM" id="MobiDB-lite"/>
    </source>
</evidence>
<feature type="modified residue" description="4-aspartylphosphate" evidence="3">
    <location>
        <position position="579"/>
    </location>
</feature>
<dbReference type="SUPFAM" id="SSF55874">
    <property type="entry name" value="ATPase domain of HSP90 chaperone/DNA topoisomerase II/histidine kinase"/>
    <property type="match status" value="1"/>
</dbReference>
<dbReference type="SMART" id="SM00448">
    <property type="entry name" value="REC"/>
    <property type="match status" value="1"/>
</dbReference>
<reference evidence="8 9" key="1">
    <citation type="submission" date="2024-02" db="EMBL/GenBank/DDBJ databases">
        <authorList>
            <person name="Chen Y."/>
            <person name="Shah S."/>
            <person name="Dougan E. K."/>
            <person name="Thang M."/>
            <person name="Chan C."/>
        </authorList>
    </citation>
    <scope>NUCLEOTIDE SEQUENCE [LARGE SCALE GENOMIC DNA]</scope>
</reference>
<dbReference type="SUPFAM" id="SSF55785">
    <property type="entry name" value="PYP-like sensor domain (PAS domain)"/>
    <property type="match status" value="2"/>
</dbReference>
<feature type="domain" description="Histidine kinase" evidence="5">
    <location>
        <begin position="262"/>
        <end position="483"/>
    </location>
</feature>
<dbReference type="InterPro" id="IPR001610">
    <property type="entry name" value="PAC"/>
</dbReference>
<dbReference type="CDD" id="cd00130">
    <property type="entry name" value="PAS"/>
    <property type="match status" value="1"/>
</dbReference>
<evidence type="ECO:0000259" key="5">
    <source>
        <dbReference type="PROSITE" id="PS50109"/>
    </source>
</evidence>
<dbReference type="PROSITE" id="PS50109">
    <property type="entry name" value="HIS_KIN"/>
    <property type="match status" value="1"/>
</dbReference>
<feature type="domain" description="PAC" evidence="7">
    <location>
        <begin position="190"/>
        <end position="244"/>
    </location>
</feature>
<keyword evidence="2" id="KW-0902">Two-component regulatory system</keyword>
<dbReference type="Pfam" id="PF00512">
    <property type="entry name" value="HisKA"/>
    <property type="match status" value="1"/>
</dbReference>
<feature type="region of interest" description="Disordered" evidence="4">
    <location>
        <begin position="490"/>
        <end position="512"/>
    </location>
</feature>
<protein>
    <submittedName>
        <fullName evidence="8">Autoinducer 2 sensor kinase/phosphatase LuxQ</fullName>
    </submittedName>
</protein>
<dbReference type="InterPro" id="IPR003594">
    <property type="entry name" value="HATPase_dom"/>
</dbReference>
<dbReference type="Pfam" id="PF00072">
    <property type="entry name" value="Response_reg"/>
    <property type="match status" value="1"/>
</dbReference>
<dbReference type="SUPFAM" id="SSF47384">
    <property type="entry name" value="Homodimeric domain of signal transducing histidine kinase"/>
    <property type="match status" value="1"/>
</dbReference>
<dbReference type="Gene3D" id="1.10.287.130">
    <property type="match status" value="1"/>
</dbReference>
<keyword evidence="9" id="KW-1185">Reference proteome</keyword>
<dbReference type="InterPro" id="IPR005467">
    <property type="entry name" value="His_kinase_dom"/>
</dbReference>
<name>A0ABP0LMB5_9DINO</name>
<evidence type="ECO:0000256" key="2">
    <source>
        <dbReference type="ARBA" id="ARBA00023012"/>
    </source>
</evidence>
<sequence>MTAIGGWEIDIASEKVYWSDQVRAIHEVPPGYVPSVEKAIEFYVGESRREISECVERGIRDGRGWDVECRFRTAKGNLRWVRAVGEPVFEDGKLVRLVGAFQDVTEQREQRDALAASNQALEIAQSIARMGSWSLDVVSDQVTWSRQLYEIFDWDPLETTPTTDLAVDCYKPADAERLREAIKQTMRDGQPYALTLERRDTANGVRFVAIEGRAEQDEHGHVVRLFGTARDVTAEVEREAELQEARMRAEVANLSKTEFLANMSHEIRTPMTAILGYAELLDDPELPESERSSHLDTIKRNGEHLLNIINDILDVSKIESGRMGVEVIRTNPTELLQGVGRLMRVNADARSLAFSMKNSTPVPELVMTDPTRLRQILVNLIGNAIKFTREGEVSVSMNYEAQDSGGMIRIDVHDTGIGMTEQQLGRVFTAFTQADASTTRRFGGTGLGLLISKRLAQMLHGDITVESSPGAGSTFSIAIAVDEVNGTTTVPAGPIELSERSRPEPSQQVDDDAPLAGTTVMLVEDGIDNLRLIAMHLARAGARVVAASDGLEALRSLTQNGGAEGPLRSPMPVDVILTDMQMPRMDGYTVTQTLREMGCKVPIIALTAHTMEGDLERCFAAGCDAYMKKPTNRGELVRAIQEAIEERAAA</sequence>
<dbReference type="PROSITE" id="PS50113">
    <property type="entry name" value="PAC"/>
    <property type="match status" value="2"/>
</dbReference>
<dbReference type="InterPro" id="IPR036097">
    <property type="entry name" value="HisK_dim/P_sf"/>
</dbReference>
<dbReference type="PANTHER" id="PTHR45339:SF1">
    <property type="entry name" value="HYBRID SIGNAL TRANSDUCTION HISTIDINE KINASE J"/>
    <property type="match status" value="1"/>
</dbReference>
<keyword evidence="8" id="KW-0808">Transferase</keyword>
<dbReference type="Proteomes" id="UP001642464">
    <property type="component" value="Unassembled WGS sequence"/>
</dbReference>
<dbReference type="InterPro" id="IPR035965">
    <property type="entry name" value="PAS-like_dom_sf"/>
</dbReference>
<dbReference type="NCBIfam" id="TIGR00229">
    <property type="entry name" value="sensory_box"/>
    <property type="match status" value="1"/>
</dbReference>
<evidence type="ECO:0000259" key="7">
    <source>
        <dbReference type="PROSITE" id="PS50113"/>
    </source>
</evidence>
<dbReference type="CDD" id="cd16922">
    <property type="entry name" value="HATPase_EvgS-ArcB-TorS-like"/>
    <property type="match status" value="1"/>
</dbReference>
<feature type="domain" description="PAC" evidence="7">
    <location>
        <begin position="65"/>
        <end position="116"/>
    </location>
</feature>
<dbReference type="SMART" id="SM00086">
    <property type="entry name" value="PAC"/>
    <property type="match status" value="2"/>
</dbReference>
<evidence type="ECO:0000313" key="9">
    <source>
        <dbReference type="Proteomes" id="UP001642464"/>
    </source>
</evidence>
<organism evidence="8 9">
    <name type="scientific">Durusdinium trenchii</name>
    <dbReference type="NCBI Taxonomy" id="1381693"/>
    <lineage>
        <taxon>Eukaryota</taxon>
        <taxon>Sar</taxon>
        <taxon>Alveolata</taxon>
        <taxon>Dinophyceae</taxon>
        <taxon>Suessiales</taxon>
        <taxon>Symbiodiniaceae</taxon>
        <taxon>Durusdinium</taxon>
    </lineage>
</organism>
<dbReference type="InterPro" id="IPR011006">
    <property type="entry name" value="CheY-like_superfamily"/>
</dbReference>
<dbReference type="SMART" id="SM00387">
    <property type="entry name" value="HATPase_c"/>
    <property type="match status" value="1"/>
</dbReference>